<proteinExistence type="predicted"/>
<evidence type="ECO:0000313" key="1">
    <source>
        <dbReference type="EMBL" id="GAA5481523.1"/>
    </source>
</evidence>
<comment type="caution">
    <text evidence="1">The sequence shown here is derived from an EMBL/GenBank/DDBJ whole genome shotgun (WGS) entry which is preliminary data.</text>
</comment>
<reference evidence="1 2" key="1">
    <citation type="submission" date="2024-02" db="EMBL/GenBank/DDBJ databases">
        <title>Haloferula sargassicola NBRC 104335.</title>
        <authorList>
            <person name="Ichikawa N."/>
            <person name="Katano-Makiyama Y."/>
            <person name="Hidaka K."/>
        </authorList>
    </citation>
    <scope>NUCLEOTIDE SEQUENCE [LARGE SCALE GENOMIC DNA]</scope>
    <source>
        <strain evidence="1 2">NBRC 104335</strain>
    </source>
</reference>
<name>A0ABP9UIQ5_9BACT</name>
<sequence length="62" mass="6673">MSREAVLKLSRLGKAPTDRNDLFRILDLAEKVLDGEQRLELPGGSDPPDNVIPFPLVCAAGG</sequence>
<dbReference type="Proteomes" id="UP001476282">
    <property type="component" value="Unassembled WGS sequence"/>
</dbReference>
<accession>A0ABP9UIQ5</accession>
<evidence type="ECO:0000313" key="2">
    <source>
        <dbReference type="Proteomes" id="UP001476282"/>
    </source>
</evidence>
<protein>
    <submittedName>
        <fullName evidence="1">Uncharacterized protein</fullName>
    </submittedName>
</protein>
<dbReference type="EMBL" id="BAABRI010000003">
    <property type="protein sequence ID" value="GAA5481523.1"/>
    <property type="molecule type" value="Genomic_DNA"/>
</dbReference>
<gene>
    <name evidence="1" type="ORF">Hsar01_00732</name>
</gene>
<organism evidence="1 2">
    <name type="scientific">Haloferula sargassicola</name>
    <dbReference type="NCBI Taxonomy" id="490096"/>
    <lineage>
        <taxon>Bacteria</taxon>
        <taxon>Pseudomonadati</taxon>
        <taxon>Verrucomicrobiota</taxon>
        <taxon>Verrucomicrobiia</taxon>
        <taxon>Verrucomicrobiales</taxon>
        <taxon>Verrucomicrobiaceae</taxon>
        <taxon>Haloferula</taxon>
    </lineage>
</organism>
<dbReference type="RefSeq" id="WP_353565673.1">
    <property type="nucleotide sequence ID" value="NZ_BAABRI010000003.1"/>
</dbReference>
<keyword evidence="2" id="KW-1185">Reference proteome</keyword>